<dbReference type="Pfam" id="PF14657">
    <property type="entry name" value="Arm-DNA-bind_4"/>
    <property type="match status" value="1"/>
</dbReference>
<organism evidence="2 3">
    <name type="scientific">Paenibacillus vini</name>
    <dbReference type="NCBI Taxonomy" id="1476024"/>
    <lineage>
        <taxon>Bacteria</taxon>
        <taxon>Bacillati</taxon>
        <taxon>Bacillota</taxon>
        <taxon>Bacilli</taxon>
        <taxon>Bacillales</taxon>
        <taxon>Paenibacillaceae</taxon>
        <taxon>Paenibacillus</taxon>
    </lineage>
</organism>
<dbReference type="Proteomes" id="UP000679992">
    <property type="component" value="Unassembled WGS sequence"/>
</dbReference>
<name>A0ABQ4MC78_9BACL</name>
<reference evidence="2 3" key="1">
    <citation type="submission" date="2021-03" db="EMBL/GenBank/DDBJ databases">
        <title>Antimicrobial resistance genes in bacteria isolated from Japanese honey, and their potential for conferring macrolide and lincosamide resistance in the American foulbrood pathogen Paenibacillus larvae.</title>
        <authorList>
            <person name="Okamoto M."/>
            <person name="Kumagai M."/>
            <person name="Kanamori H."/>
            <person name="Takamatsu D."/>
        </authorList>
    </citation>
    <scope>NUCLEOTIDE SEQUENCE [LARGE SCALE GENOMIC DNA]</scope>
    <source>
        <strain evidence="2 3">J42TS3</strain>
    </source>
</reference>
<evidence type="ECO:0000259" key="1">
    <source>
        <dbReference type="Pfam" id="PF14657"/>
    </source>
</evidence>
<keyword evidence="3" id="KW-1185">Reference proteome</keyword>
<evidence type="ECO:0000313" key="2">
    <source>
        <dbReference type="EMBL" id="GIP53594.1"/>
    </source>
</evidence>
<sequence>MANYKKHSTGWKYRLKYKDHFTKKPREKSERGFRTKPEAEMAAAEFLRKLSKVWSKRRSAPG</sequence>
<feature type="domain" description="AP2-like integrase N-terminal" evidence="1">
    <location>
        <begin position="11"/>
        <end position="52"/>
    </location>
</feature>
<comment type="caution">
    <text evidence="2">The sequence shown here is derived from an EMBL/GenBank/DDBJ whole genome shotgun (WGS) entry which is preliminary data.</text>
</comment>
<dbReference type="EMBL" id="BOSL01000007">
    <property type="protein sequence ID" value="GIP53594.1"/>
    <property type="molecule type" value="Genomic_DNA"/>
</dbReference>
<dbReference type="InterPro" id="IPR028259">
    <property type="entry name" value="AP2-like_int_N"/>
</dbReference>
<evidence type="ECO:0000313" key="3">
    <source>
        <dbReference type="Proteomes" id="UP000679992"/>
    </source>
</evidence>
<proteinExistence type="predicted"/>
<protein>
    <recommendedName>
        <fullName evidence="1">AP2-like integrase N-terminal domain-containing protein</fullName>
    </recommendedName>
</protein>
<gene>
    <name evidence="2" type="ORF">J42TS3_26290</name>
</gene>
<accession>A0ABQ4MC78</accession>